<evidence type="ECO:0000313" key="9">
    <source>
        <dbReference type="Proteomes" id="UP000761264"/>
    </source>
</evidence>
<name>A0A967EV92_9PROT</name>
<dbReference type="EMBL" id="JAAQPH010000004">
    <property type="protein sequence ID" value="NIA68162.1"/>
    <property type="molecule type" value="Genomic_DNA"/>
</dbReference>
<dbReference type="InterPro" id="IPR036702">
    <property type="entry name" value="ComB-like_sf"/>
</dbReference>
<dbReference type="GO" id="GO:0050532">
    <property type="term" value="F:2-phosphosulfolactate phosphatase activity"/>
    <property type="evidence" value="ECO:0007669"/>
    <property type="project" value="UniProtKB-EC"/>
</dbReference>
<dbReference type="PANTHER" id="PTHR37311">
    <property type="entry name" value="2-PHOSPHOSULFOLACTATE PHOSPHATASE-RELATED"/>
    <property type="match status" value="1"/>
</dbReference>
<dbReference type="SUPFAM" id="SSF142823">
    <property type="entry name" value="ComB-like"/>
    <property type="match status" value="1"/>
</dbReference>
<dbReference type="Gene3D" id="3.90.1560.10">
    <property type="entry name" value="ComB-like"/>
    <property type="match status" value="1"/>
</dbReference>
<dbReference type="InterPro" id="IPR005238">
    <property type="entry name" value="ComB-like"/>
</dbReference>
<evidence type="ECO:0000256" key="3">
    <source>
        <dbReference type="ARBA" id="ARBA00012953"/>
    </source>
</evidence>
<evidence type="ECO:0000313" key="8">
    <source>
        <dbReference type="EMBL" id="NIA68162.1"/>
    </source>
</evidence>
<gene>
    <name evidence="8" type="ORF">HBA54_06120</name>
</gene>
<comment type="caution">
    <text evidence="8">The sequence shown here is derived from an EMBL/GenBank/DDBJ whole genome shotgun (WGS) entry which is preliminary data.</text>
</comment>
<dbReference type="RefSeq" id="WP_167222484.1">
    <property type="nucleotide sequence ID" value="NZ_JAAQPH010000004.1"/>
</dbReference>
<sequence length="240" mass="24726">MSEVTIDFAWGSAGLRDRLPVSDLIVIVDALSFSTAVDVAVSRGAEVIPYRYRDDTAAAFAAEHEARLAGPRRAGGPSLSPPSLDQLAAGDRLVLPSPNGATLSTLVDGKPAYAACLRNATAVVAALQAGAAKREQTRIAVIAAGEHWPDGSLRPALEDLLGAGAVLARLKGRLSPDAKAAAAAYRELRGDLADALALCPSGQELIAAGYPDDVAWATAEDSSTAVPLLREGRYSDASGI</sequence>
<dbReference type="GO" id="GO:0000287">
    <property type="term" value="F:magnesium ion binding"/>
    <property type="evidence" value="ECO:0007669"/>
    <property type="project" value="InterPro"/>
</dbReference>
<evidence type="ECO:0000256" key="6">
    <source>
        <dbReference type="ARBA" id="ARBA00022842"/>
    </source>
</evidence>
<keyword evidence="5" id="KW-0378">Hydrolase</keyword>
<dbReference type="GO" id="GO:0050545">
    <property type="term" value="F:sulfopyruvate decarboxylase activity"/>
    <property type="evidence" value="ECO:0007669"/>
    <property type="project" value="TreeGrafter"/>
</dbReference>
<proteinExistence type="inferred from homology"/>
<evidence type="ECO:0000256" key="2">
    <source>
        <dbReference type="ARBA" id="ARBA00009997"/>
    </source>
</evidence>
<evidence type="ECO:0000256" key="4">
    <source>
        <dbReference type="ARBA" id="ARBA00021948"/>
    </source>
</evidence>
<dbReference type="Pfam" id="PF04029">
    <property type="entry name" value="2-ph_phosp"/>
    <property type="match status" value="1"/>
</dbReference>
<evidence type="ECO:0000256" key="5">
    <source>
        <dbReference type="ARBA" id="ARBA00022801"/>
    </source>
</evidence>
<organism evidence="8 9">
    <name type="scientific">Pelagibius litoralis</name>
    <dbReference type="NCBI Taxonomy" id="374515"/>
    <lineage>
        <taxon>Bacteria</taxon>
        <taxon>Pseudomonadati</taxon>
        <taxon>Pseudomonadota</taxon>
        <taxon>Alphaproteobacteria</taxon>
        <taxon>Rhodospirillales</taxon>
        <taxon>Rhodovibrionaceae</taxon>
        <taxon>Pelagibius</taxon>
    </lineage>
</organism>
<keyword evidence="6" id="KW-0460">Magnesium</keyword>
<protein>
    <recommendedName>
        <fullName evidence="4">Probable 2-phosphosulfolactate phosphatase</fullName>
        <ecNumber evidence="3">3.1.3.71</ecNumber>
    </recommendedName>
</protein>
<reference evidence="8" key="1">
    <citation type="submission" date="2020-03" db="EMBL/GenBank/DDBJ databases">
        <title>Genome of Pelagibius litoralis DSM 21314T.</title>
        <authorList>
            <person name="Wang G."/>
        </authorList>
    </citation>
    <scope>NUCLEOTIDE SEQUENCE</scope>
    <source>
        <strain evidence="8">DSM 21314</strain>
    </source>
</reference>
<evidence type="ECO:0000256" key="1">
    <source>
        <dbReference type="ARBA" id="ARBA00001946"/>
    </source>
</evidence>
<accession>A0A967EV92</accession>
<dbReference type="Proteomes" id="UP000761264">
    <property type="component" value="Unassembled WGS sequence"/>
</dbReference>
<dbReference type="PANTHER" id="PTHR37311:SF1">
    <property type="entry name" value="2-PHOSPHOSULFOLACTATE PHOSPHATASE-RELATED"/>
    <property type="match status" value="1"/>
</dbReference>
<dbReference type="AlphaFoldDB" id="A0A967EV92"/>
<dbReference type="EC" id="3.1.3.71" evidence="3"/>
<comment type="similarity">
    <text evidence="2">Belongs to the ComB family.</text>
</comment>
<comment type="catalytic activity">
    <reaction evidence="7">
        <text>(2R)-O-phospho-3-sulfolactate + H2O = (2R)-3-sulfolactate + phosphate</text>
        <dbReference type="Rhea" id="RHEA:23416"/>
        <dbReference type="ChEBI" id="CHEBI:15377"/>
        <dbReference type="ChEBI" id="CHEBI:15597"/>
        <dbReference type="ChEBI" id="CHEBI:43474"/>
        <dbReference type="ChEBI" id="CHEBI:58738"/>
        <dbReference type="EC" id="3.1.3.71"/>
    </reaction>
</comment>
<comment type="cofactor">
    <cofactor evidence="1">
        <name>Mg(2+)</name>
        <dbReference type="ChEBI" id="CHEBI:18420"/>
    </cofactor>
</comment>
<evidence type="ECO:0000256" key="7">
    <source>
        <dbReference type="ARBA" id="ARBA00033711"/>
    </source>
</evidence>
<keyword evidence="9" id="KW-1185">Reference proteome</keyword>